<dbReference type="GO" id="GO:0005576">
    <property type="term" value="C:extracellular region"/>
    <property type="evidence" value="ECO:0007669"/>
    <property type="project" value="TreeGrafter"/>
</dbReference>
<name>A0A2B7YQX2_POLH7</name>
<keyword evidence="7 9" id="KW-0326">Glycosidase</keyword>
<organism evidence="12 13">
    <name type="scientific">Polytolypa hystricis (strain UAMH7299)</name>
    <dbReference type="NCBI Taxonomy" id="1447883"/>
    <lineage>
        <taxon>Eukaryota</taxon>
        <taxon>Fungi</taxon>
        <taxon>Dikarya</taxon>
        <taxon>Ascomycota</taxon>
        <taxon>Pezizomycotina</taxon>
        <taxon>Eurotiomycetes</taxon>
        <taxon>Eurotiomycetidae</taxon>
        <taxon>Onygenales</taxon>
        <taxon>Onygenales incertae sedis</taxon>
        <taxon>Polytolypa</taxon>
    </lineage>
</organism>
<evidence type="ECO:0000313" key="12">
    <source>
        <dbReference type="EMBL" id="PGH23288.1"/>
    </source>
</evidence>
<dbReference type="InterPro" id="IPR050314">
    <property type="entry name" value="Glycosyl_Hydrlase_18"/>
</dbReference>
<evidence type="ECO:0000256" key="10">
    <source>
        <dbReference type="SAM" id="MobiDB-lite"/>
    </source>
</evidence>
<dbReference type="InterPro" id="IPR001579">
    <property type="entry name" value="Glyco_hydro_18_chit_AS"/>
</dbReference>
<keyword evidence="13" id="KW-1185">Reference proteome</keyword>
<protein>
    <recommendedName>
        <fullName evidence="3">chitinase</fullName>
        <ecNumber evidence="3">3.2.1.14</ecNumber>
    </recommendedName>
</protein>
<dbReference type="GO" id="GO:0000272">
    <property type="term" value="P:polysaccharide catabolic process"/>
    <property type="evidence" value="ECO:0007669"/>
    <property type="project" value="UniProtKB-KW"/>
</dbReference>
<keyword evidence="5" id="KW-0146">Chitin degradation</keyword>
<dbReference type="SUPFAM" id="SSF51445">
    <property type="entry name" value="(Trans)glycosidases"/>
    <property type="match status" value="1"/>
</dbReference>
<dbReference type="STRING" id="1447883.A0A2B7YQX2"/>
<keyword evidence="8" id="KW-0624">Polysaccharide degradation</keyword>
<feature type="region of interest" description="Disordered" evidence="10">
    <location>
        <begin position="1"/>
        <end position="21"/>
    </location>
</feature>
<dbReference type="GO" id="GO:0008843">
    <property type="term" value="F:endochitinase activity"/>
    <property type="evidence" value="ECO:0007669"/>
    <property type="project" value="UniProtKB-EC"/>
</dbReference>
<dbReference type="EC" id="3.2.1.14" evidence="3"/>
<feature type="compositionally biased region" description="Polar residues" evidence="10">
    <location>
        <begin position="1"/>
        <end position="12"/>
    </location>
</feature>
<dbReference type="PROSITE" id="PS51910">
    <property type="entry name" value="GH18_2"/>
    <property type="match status" value="1"/>
</dbReference>
<dbReference type="PANTHER" id="PTHR11177">
    <property type="entry name" value="CHITINASE"/>
    <property type="match status" value="1"/>
</dbReference>
<reference evidence="12 13" key="1">
    <citation type="submission" date="2017-10" db="EMBL/GenBank/DDBJ databases">
        <title>Comparative genomics in systemic dimorphic fungi from Ajellomycetaceae.</title>
        <authorList>
            <person name="Munoz J.F."/>
            <person name="Mcewen J.G."/>
            <person name="Clay O.K."/>
            <person name="Cuomo C.A."/>
        </authorList>
    </citation>
    <scope>NUCLEOTIDE SEQUENCE [LARGE SCALE GENOMIC DNA]</scope>
    <source>
        <strain evidence="12 13">UAMH7299</strain>
    </source>
</reference>
<evidence type="ECO:0000256" key="1">
    <source>
        <dbReference type="ARBA" id="ARBA00000822"/>
    </source>
</evidence>
<dbReference type="EMBL" id="PDNA01000026">
    <property type="protein sequence ID" value="PGH23288.1"/>
    <property type="molecule type" value="Genomic_DNA"/>
</dbReference>
<dbReference type="InterPro" id="IPR029070">
    <property type="entry name" value="Chitinase_insertion_sf"/>
</dbReference>
<evidence type="ECO:0000256" key="8">
    <source>
        <dbReference type="ARBA" id="ARBA00023326"/>
    </source>
</evidence>
<evidence type="ECO:0000256" key="7">
    <source>
        <dbReference type="ARBA" id="ARBA00023295"/>
    </source>
</evidence>
<keyword evidence="6" id="KW-0119">Carbohydrate metabolism</keyword>
<proteinExistence type="inferred from homology"/>
<gene>
    <name evidence="12" type="ORF">AJ80_02704</name>
</gene>
<evidence type="ECO:0000256" key="9">
    <source>
        <dbReference type="RuleBase" id="RU000489"/>
    </source>
</evidence>
<evidence type="ECO:0000256" key="5">
    <source>
        <dbReference type="ARBA" id="ARBA00023024"/>
    </source>
</evidence>
<dbReference type="Gene3D" id="3.20.20.80">
    <property type="entry name" value="Glycosidases"/>
    <property type="match status" value="1"/>
</dbReference>
<evidence type="ECO:0000256" key="6">
    <source>
        <dbReference type="ARBA" id="ARBA00023277"/>
    </source>
</evidence>
<dbReference type="InterPro" id="IPR011583">
    <property type="entry name" value="Chitinase_II/V-like_cat"/>
</dbReference>
<dbReference type="InterPro" id="IPR017853">
    <property type="entry name" value="GH"/>
</dbReference>
<dbReference type="InterPro" id="IPR001223">
    <property type="entry name" value="Glyco_hydro18_cat"/>
</dbReference>
<dbReference type="SUPFAM" id="SSF54556">
    <property type="entry name" value="Chitinase insertion domain"/>
    <property type="match status" value="1"/>
</dbReference>
<evidence type="ECO:0000259" key="11">
    <source>
        <dbReference type="PROSITE" id="PS51910"/>
    </source>
</evidence>
<accession>A0A2B7YQX2</accession>
<dbReference type="SMART" id="SM00636">
    <property type="entry name" value="Glyco_18"/>
    <property type="match status" value="1"/>
</dbReference>
<dbReference type="Gene3D" id="3.10.50.10">
    <property type="match status" value="1"/>
</dbReference>
<evidence type="ECO:0000256" key="4">
    <source>
        <dbReference type="ARBA" id="ARBA00022801"/>
    </source>
</evidence>
<dbReference type="Pfam" id="PF00704">
    <property type="entry name" value="Glyco_hydro_18"/>
    <property type="match status" value="1"/>
</dbReference>
<evidence type="ECO:0000256" key="3">
    <source>
        <dbReference type="ARBA" id="ARBA00012729"/>
    </source>
</evidence>
<sequence>MFSFEVTQLSRPPSQPNREDILSQGTAFDRPYEISMFSNAVYYPNWGIYKDRSPSSLRLGFVSHVIYAFAWVRADGTVYLSDPCADEQIAVDGVQGCLRAFAQLKQQYPSLKLLLAIGGGGQGSEHFPIVARDPVAIERFAESARCLADEFGLDGFDIDWEHPADTQQGEDYVKLLSKMREQFPSPYYILSSALPAGEWALRNINLSHAQLYLDMINLMTYDFSGPWVNRSGHQSQLLTPQQPHNEAAWTSCHSGISYALEQGVPAKKILLGIPVYGRAFPGTNGINQPYSLEGGAKAEFEYKELPRPGTEEQHDFAVWAAYCVDGEAGFVTYDSTTTVRKKARFVSDWKLGGLFYWHIAADALGSRSLVASGYNALHDL</sequence>
<comment type="catalytic activity">
    <reaction evidence="1">
        <text>Random endo-hydrolysis of N-acetyl-beta-D-glucosaminide (1-&gt;4)-beta-linkages in chitin and chitodextrins.</text>
        <dbReference type="EC" id="3.2.1.14"/>
    </reaction>
</comment>
<dbReference type="OrthoDB" id="76388at2759"/>
<dbReference type="AlphaFoldDB" id="A0A2B7YQX2"/>
<evidence type="ECO:0000313" key="13">
    <source>
        <dbReference type="Proteomes" id="UP000224634"/>
    </source>
</evidence>
<comment type="similarity">
    <text evidence="2">Belongs to the glycosyl hydrolase 18 family. Chitinase class V subfamily.</text>
</comment>
<keyword evidence="4 9" id="KW-0378">Hydrolase</keyword>
<feature type="domain" description="GH18" evidence="11">
    <location>
        <begin position="37"/>
        <end position="380"/>
    </location>
</feature>
<dbReference type="PROSITE" id="PS01095">
    <property type="entry name" value="GH18_1"/>
    <property type="match status" value="1"/>
</dbReference>
<evidence type="ECO:0000256" key="2">
    <source>
        <dbReference type="ARBA" id="ARBA00008682"/>
    </source>
</evidence>
<dbReference type="Proteomes" id="UP000224634">
    <property type="component" value="Unassembled WGS sequence"/>
</dbReference>
<dbReference type="GO" id="GO:0008061">
    <property type="term" value="F:chitin binding"/>
    <property type="evidence" value="ECO:0007669"/>
    <property type="project" value="InterPro"/>
</dbReference>
<dbReference type="PANTHER" id="PTHR11177:SF228">
    <property type="entry name" value="CHITINASE"/>
    <property type="match status" value="1"/>
</dbReference>
<dbReference type="GO" id="GO:0006032">
    <property type="term" value="P:chitin catabolic process"/>
    <property type="evidence" value="ECO:0007669"/>
    <property type="project" value="UniProtKB-KW"/>
</dbReference>
<comment type="caution">
    <text evidence="12">The sequence shown here is derived from an EMBL/GenBank/DDBJ whole genome shotgun (WGS) entry which is preliminary data.</text>
</comment>